<dbReference type="GO" id="GO:0016787">
    <property type="term" value="F:hydrolase activity"/>
    <property type="evidence" value="ECO:0007669"/>
    <property type="project" value="UniProtKB-ARBA"/>
</dbReference>
<evidence type="ECO:0000313" key="2">
    <source>
        <dbReference type="EMBL" id="KAK3774569.1"/>
    </source>
</evidence>
<dbReference type="EMBL" id="JAWDGP010003399">
    <property type="protein sequence ID" value="KAK3774569.1"/>
    <property type="molecule type" value="Genomic_DNA"/>
</dbReference>
<name>A0AAE1DKY1_9GAST</name>
<gene>
    <name evidence="2" type="ORF">RRG08_034999</name>
</gene>
<keyword evidence="1" id="KW-1133">Transmembrane helix</keyword>
<dbReference type="Gene3D" id="3.40.720.10">
    <property type="entry name" value="Alkaline Phosphatase, subunit A"/>
    <property type="match status" value="1"/>
</dbReference>
<accession>A0AAE1DKY1</accession>
<dbReference type="PANTHER" id="PTHR10151:SF120">
    <property type="entry name" value="BIS(5'-ADENOSYL)-TRIPHOSPHATASE"/>
    <property type="match status" value="1"/>
</dbReference>
<protein>
    <recommendedName>
        <fullName evidence="4">Ectonucleotide pyrophosphatase/phosphodiesterase family member 5</fullName>
    </recommendedName>
</protein>
<comment type="caution">
    <text evidence="2">The sequence shown here is derived from an EMBL/GenBank/DDBJ whole genome shotgun (WGS) entry which is preliminary data.</text>
</comment>
<organism evidence="2 3">
    <name type="scientific">Elysia crispata</name>
    <name type="common">lettuce slug</name>
    <dbReference type="NCBI Taxonomy" id="231223"/>
    <lineage>
        <taxon>Eukaryota</taxon>
        <taxon>Metazoa</taxon>
        <taxon>Spiralia</taxon>
        <taxon>Lophotrochozoa</taxon>
        <taxon>Mollusca</taxon>
        <taxon>Gastropoda</taxon>
        <taxon>Heterobranchia</taxon>
        <taxon>Euthyneura</taxon>
        <taxon>Panpulmonata</taxon>
        <taxon>Sacoglossa</taxon>
        <taxon>Placobranchoidea</taxon>
        <taxon>Plakobranchidae</taxon>
        <taxon>Elysia</taxon>
    </lineage>
</organism>
<sequence length="474" mass="53516">MSDTQKAPAQNPDYKLLLISFDGFRWNYLQRTETPNFDKFVKGGVSAKYGIKDAFVTKTFPNHFTLVTGLWEESHGIVNNEMYDPDLNETFSPSNTKAQTDPAWYSIGAEPIWVTNQLEKLEGRSGVIMWIGGGASIKWVNPSRFIPFNSSVQDHSKVDTIIEWFTDQYPINLGLMYFMQPDYDGHMHGPESEEVTKRIAQLDEVVGYLLNQLEAKDLLKDMNIIITSDHGFSSTPRENAINLNDFVEPTSYTLEGLTPIANIWPHEGKLEEIFQNLTKGAAQNGNFTVYKREDIPAHFHYNKNRRIPPILAVAKDHFSFVTDKEPVPASLGNHGYDNRNQNMHPFFLAMGPSFKKNYSVDSFNNVDVYPLMCQLLQLTPAPNNGSMDIVKKLLVGETGSRTSVTTFVTYIIGGVLVACVASIFMFGVFRYRRYMSSVIRYQYSSLRTGTPQESGVSEITNSSSPLLLDTDRQA</sequence>
<feature type="transmembrane region" description="Helical" evidence="1">
    <location>
        <begin position="407"/>
        <end position="429"/>
    </location>
</feature>
<dbReference type="AlphaFoldDB" id="A0AAE1DKY1"/>
<dbReference type="CDD" id="cd16018">
    <property type="entry name" value="Enpp"/>
    <property type="match status" value="1"/>
</dbReference>
<dbReference type="SUPFAM" id="SSF53649">
    <property type="entry name" value="Alkaline phosphatase-like"/>
    <property type="match status" value="1"/>
</dbReference>
<evidence type="ECO:0000256" key="1">
    <source>
        <dbReference type="SAM" id="Phobius"/>
    </source>
</evidence>
<dbReference type="InterPro" id="IPR002591">
    <property type="entry name" value="Phosphodiest/P_Trfase"/>
</dbReference>
<keyword evidence="1" id="KW-0472">Membrane</keyword>
<dbReference type="Proteomes" id="UP001283361">
    <property type="component" value="Unassembled WGS sequence"/>
</dbReference>
<dbReference type="InterPro" id="IPR017850">
    <property type="entry name" value="Alkaline_phosphatase_core_sf"/>
</dbReference>
<evidence type="ECO:0008006" key="4">
    <source>
        <dbReference type="Google" id="ProtNLM"/>
    </source>
</evidence>
<keyword evidence="3" id="KW-1185">Reference proteome</keyword>
<reference evidence="2" key="1">
    <citation type="journal article" date="2023" name="G3 (Bethesda)">
        <title>A reference genome for the long-term kleptoplast-retaining sea slug Elysia crispata morphotype clarki.</title>
        <authorList>
            <person name="Eastman K.E."/>
            <person name="Pendleton A.L."/>
            <person name="Shaikh M.A."/>
            <person name="Suttiyut T."/>
            <person name="Ogas R."/>
            <person name="Tomko P."/>
            <person name="Gavelis G."/>
            <person name="Widhalm J.R."/>
            <person name="Wisecaver J.H."/>
        </authorList>
    </citation>
    <scope>NUCLEOTIDE SEQUENCE</scope>
    <source>
        <strain evidence="2">ECLA1</strain>
    </source>
</reference>
<dbReference type="PANTHER" id="PTHR10151">
    <property type="entry name" value="ECTONUCLEOTIDE PYROPHOSPHATASE/PHOSPHODIESTERASE"/>
    <property type="match status" value="1"/>
</dbReference>
<proteinExistence type="predicted"/>
<evidence type="ECO:0000313" key="3">
    <source>
        <dbReference type="Proteomes" id="UP001283361"/>
    </source>
</evidence>
<dbReference type="Pfam" id="PF01663">
    <property type="entry name" value="Phosphodiest"/>
    <property type="match status" value="1"/>
</dbReference>
<keyword evidence="1" id="KW-0812">Transmembrane</keyword>
<dbReference type="Gene3D" id="3.30.1360.180">
    <property type="match status" value="1"/>
</dbReference>